<dbReference type="Pfam" id="PF09388">
    <property type="entry name" value="SpoOE-like"/>
    <property type="match status" value="1"/>
</dbReference>
<comment type="caution">
    <text evidence="1">The sequence shown here is derived from an EMBL/GenBank/DDBJ whole genome shotgun (WGS) entry which is preliminary data.</text>
</comment>
<dbReference type="InterPro" id="IPR018540">
    <property type="entry name" value="Spo0E-like"/>
</dbReference>
<dbReference type="InterPro" id="IPR037208">
    <property type="entry name" value="Spo0E-like_sf"/>
</dbReference>
<dbReference type="Gene3D" id="4.10.280.10">
    <property type="entry name" value="Helix-loop-helix DNA-binding domain"/>
    <property type="match status" value="1"/>
</dbReference>
<dbReference type="STRING" id="1236973.JCM9157_5025"/>
<dbReference type="RefSeq" id="WP_035668821.1">
    <property type="nucleotide sequence ID" value="NZ_BAUV01000116.1"/>
</dbReference>
<dbReference type="GO" id="GO:0043937">
    <property type="term" value="P:regulation of sporulation"/>
    <property type="evidence" value="ECO:0007669"/>
    <property type="project" value="InterPro"/>
</dbReference>
<dbReference type="InterPro" id="IPR036638">
    <property type="entry name" value="HLH_DNA-bd_sf"/>
</dbReference>
<dbReference type="SUPFAM" id="SSF140500">
    <property type="entry name" value="BAS1536-like"/>
    <property type="match status" value="1"/>
</dbReference>
<reference evidence="1 2" key="1">
    <citation type="journal article" date="2014" name="Genome Announc.">
        <title>Draft Genome Sequences of Three Alkaliphilic Bacillus Strains, Bacillus wakoensis JCM 9140T, Bacillus akibai JCM 9157T, and Bacillus hemicellulosilyticus JCM 9152T.</title>
        <authorList>
            <person name="Yuki M."/>
            <person name="Oshima K."/>
            <person name="Suda W."/>
            <person name="Oshida Y."/>
            <person name="Kitamura K."/>
            <person name="Iida T."/>
            <person name="Hattori M."/>
            <person name="Ohkuma M."/>
        </authorList>
    </citation>
    <scope>NUCLEOTIDE SEQUENCE [LARGE SCALE GENOMIC DNA]</scope>
    <source>
        <strain evidence="1 2">JCM 9157</strain>
    </source>
</reference>
<sequence length="60" mass="7000">MGNLSNLMIIEYLIEDLKRELHHTVSEKGLSHSDTIVVSQDLDKLIIKHQKFKLHLVKSY</sequence>
<dbReference type="Proteomes" id="UP000018896">
    <property type="component" value="Unassembled WGS sequence"/>
</dbReference>
<dbReference type="AlphaFoldDB" id="W4R036"/>
<protein>
    <recommendedName>
        <fullName evidence="3">Aspartyl-phosphate phosphatase Spo0E family protein</fullName>
    </recommendedName>
</protein>
<dbReference type="GO" id="GO:0046983">
    <property type="term" value="F:protein dimerization activity"/>
    <property type="evidence" value="ECO:0007669"/>
    <property type="project" value="InterPro"/>
</dbReference>
<proteinExistence type="predicted"/>
<organism evidence="1 2">
    <name type="scientific">Halalkalibacter akibai (strain ATCC 43226 / DSM 21942 / CIP 109018 / JCM 9157 / 1139)</name>
    <name type="common">Bacillus akibai</name>
    <dbReference type="NCBI Taxonomy" id="1236973"/>
    <lineage>
        <taxon>Bacteria</taxon>
        <taxon>Bacillati</taxon>
        <taxon>Bacillota</taxon>
        <taxon>Bacilli</taxon>
        <taxon>Bacillales</taxon>
        <taxon>Bacillaceae</taxon>
        <taxon>Halalkalibacter</taxon>
    </lineage>
</organism>
<gene>
    <name evidence="1" type="ORF">JCM9157_5025</name>
</gene>
<evidence type="ECO:0000313" key="2">
    <source>
        <dbReference type="Proteomes" id="UP000018896"/>
    </source>
</evidence>
<name>W4R036_HALA3</name>
<evidence type="ECO:0008006" key="3">
    <source>
        <dbReference type="Google" id="ProtNLM"/>
    </source>
</evidence>
<accession>W4R036</accession>
<evidence type="ECO:0000313" key="1">
    <source>
        <dbReference type="EMBL" id="GAE37706.1"/>
    </source>
</evidence>
<keyword evidence="2" id="KW-1185">Reference proteome</keyword>
<dbReference type="EMBL" id="BAUV01000116">
    <property type="protein sequence ID" value="GAE37706.1"/>
    <property type="molecule type" value="Genomic_DNA"/>
</dbReference>
<dbReference type="OrthoDB" id="1684520at2"/>